<dbReference type="RefSeq" id="WP_167932172.1">
    <property type="nucleotide sequence ID" value="NZ_JAAVJB010000021.1"/>
</dbReference>
<organism evidence="2 3">
    <name type="scientific">Streptomyces spiramenti</name>
    <dbReference type="NCBI Taxonomy" id="2720606"/>
    <lineage>
        <taxon>Bacteria</taxon>
        <taxon>Bacillati</taxon>
        <taxon>Actinomycetota</taxon>
        <taxon>Actinomycetes</taxon>
        <taxon>Kitasatosporales</taxon>
        <taxon>Streptomycetaceae</taxon>
        <taxon>Streptomyces</taxon>
    </lineage>
</organism>
<keyword evidence="1" id="KW-1133">Transmembrane helix</keyword>
<accession>A0ABX1AMY4</accession>
<feature type="transmembrane region" description="Helical" evidence="1">
    <location>
        <begin position="91"/>
        <end position="110"/>
    </location>
</feature>
<evidence type="ECO:0000313" key="2">
    <source>
        <dbReference type="EMBL" id="NJP65645.1"/>
    </source>
</evidence>
<feature type="transmembrane region" description="Helical" evidence="1">
    <location>
        <begin position="122"/>
        <end position="142"/>
    </location>
</feature>
<protein>
    <recommendedName>
        <fullName evidence="4">Integral membrane protein</fullName>
    </recommendedName>
</protein>
<dbReference type="Proteomes" id="UP000746503">
    <property type="component" value="Unassembled WGS sequence"/>
</dbReference>
<keyword evidence="1" id="KW-0472">Membrane</keyword>
<feature type="transmembrane region" description="Helical" evidence="1">
    <location>
        <begin position="58"/>
        <end position="79"/>
    </location>
</feature>
<comment type="caution">
    <text evidence="2">The sequence shown here is derived from an EMBL/GenBank/DDBJ whole genome shotgun (WGS) entry which is preliminary data.</text>
</comment>
<evidence type="ECO:0000256" key="1">
    <source>
        <dbReference type="SAM" id="Phobius"/>
    </source>
</evidence>
<gene>
    <name evidence="2" type="ORF">HCJ92_04910</name>
</gene>
<proteinExistence type="predicted"/>
<evidence type="ECO:0008006" key="4">
    <source>
        <dbReference type="Google" id="ProtNLM"/>
    </source>
</evidence>
<dbReference type="EMBL" id="JAAVJB010000021">
    <property type="protein sequence ID" value="NJP65645.1"/>
    <property type="molecule type" value="Genomic_DNA"/>
</dbReference>
<feature type="transmembrane region" description="Helical" evidence="1">
    <location>
        <begin position="28"/>
        <end position="52"/>
    </location>
</feature>
<keyword evidence="1" id="KW-0812">Transmembrane</keyword>
<reference evidence="2 3" key="1">
    <citation type="submission" date="2020-03" db="EMBL/GenBank/DDBJ databases">
        <title>Draft genome of Streptomyces sp. ventii, isolated from the Axial Seamount in the Pacific Ocean, and resequencing of the two type strains Streptomyces lonarensis strain NCL 716 and Streptomyces bohaiensis strain 11A07.</title>
        <authorList>
            <person name="Loughran R.M."/>
            <person name="Pfannmuller K.M."/>
            <person name="Wasson B.J."/>
            <person name="Deadmond M.C."/>
            <person name="Paddock B.E."/>
            <person name="Koyack M.J."/>
            <person name="Gallegos D.A."/>
            <person name="Mitchell E.A."/>
            <person name="Ushijima B."/>
            <person name="Saw J.H."/>
            <person name="Mcphail K.L."/>
            <person name="Videau P."/>
        </authorList>
    </citation>
    <scope>NUCLEOTIDE SEQUENCE [LARGE SCALE GENOMIC DNA]</scope>
    <source>
        <strain evidence="3">5675061</strain>
    </source>
</reference>
<keyword evidence="3" id="KW-1185">Reference proteome</keyword>
<name>A0ABX1AMY4_9ACTN</name>
<evidence type="ECO:0000313" key="3">
    <source>
        <dbReference type="Proteomes" id="UP000746503"/>
    </source>
</evidence>
<feature type="transmembrane region" description="Helical" evidence="1">
    <location>
        <begin position="154"/>
        <end position="174"/>
    </location>
</feature>
<sequence length="200" mass="21859">MAERYGRAARHEEDDLLEGFSRTGRRAVALRGFFAVTVSAALVGWDLAFTWGAYGTVFYNRTTQLLVLSLVVLLGRWALRQQVREHGWVTFLFALPALWVVFRLVAPVIAPGRAFEVADGVLTGAMVLSLPLVLWVVARLLAPGYFALPQRRMKVASVVIVAVVSAVGLVVGAWNDHFFTCADFRVAGDYPPPGCAVSIP</sequence>